<proteinExistence type="predicted"/>
<evidence type="ECO:0000256" key="3">
    <source>
        <dbReference type="ARBA" id="ARBA00022692"/>
    </source>
</evidence>
<dbReference type="InParanoid" id="A0A067QR34"/>
<evidence type="ECO:0000256" key="2">
    <source>
        <dbReference type="ARBA" id="ARBA00022475"/>
    </source>
</evidence>
<dbReference type="EMBL" id="KK853469">
    <property type="protein sequence ID" value="KDR07395.1"/>
    <property type="molecule type" value="Genomic_DNA"/>
</dbReference>
<evidence type="ECO:0000256" key="9">
    <source>
        <dbReference type="SAM" id="SignalP"/>
    </source>
</evidence>
<dbReference type="Proteomes" id="UP000027135">
    <property type="component" value="Unassembled WGS sequence"/>
</dbReference>
<evidence type="ECO:0000256" key="5">
    <source>
        <dbReference type="ARBA" id="ARBA00023136"/>
    </source>
</evidence>
<evidence type="ECO:0000256" key="6">
    <source>
        <dbReference type="ARBA" id="ARBA00023170"/>
    </source>
</evidence>
<evidence type="ECO:0000256" key="7">
    <source>
        <dbReference type="ARBA" id="ARBA00023180"/>
    </source>
</evidence>
<dbReference type="Gene3D" id="1.10.287.70">
    <property type="match status" value="1"/>
</dbReference>
<evidence type="ECO:0000256" key="4">
    <source>
        <dbReference type="ARBA" id="ARBA00022989"/>
    </source>
</evidence>
<dbReference type="Gene3D" id="3.40.190.10">
    <property type="entry name" value="Periplasmic binding protein-like II"/>
    <property type="match status" value="1"/>
</dbReference>
<keyword evidence="3 8" id="KW-0812">Transmembrane</keyword>
<feature type="chain" id="PRO_5001644239" description="Ionotropic glutamate receptor C-terminal domain-containing protein" evidence="9">
    <location>
        <begin position="17"/>
        <end position="662"/>
    </location>
</feature>
<dbReference type="SUPFAM" id="SSF53850">
    <property type="entry name" value="Periplasmic binding protein-like II"/>
    <property type="match status" value="1"/>
</dbReference>
<keyword evidence="11" id="KW-1185">Reference proteome</keyword>
<reference evidence="10 11" key="1">
    <citation type="journal article" date="2014" name="Nat. Commun.">
        <title>Molecular traces of alternative social organization in a termite genome.</title>
        <authorList>
            <person name="Terrapon N."/>
            <person name="Li C."/>
            <person name="Robertson H.M."/>
            <person name="Ji L."/>
            <person name="Meng X."/>
            <person name="Booth W."/>
            <person name="Chen Z."/>
            <person name="Childers C.P."/>
            <person name="Glastad K.M."/>
            <person name="Gokhale K."/>
            <person name="Gowin J."/>
            <person name="Gronenberg W."/>
            <person name="Hermansen R.A."/>
            <person name="Hu H."/>
            <person name="Hunt B.G."/>
            <person name="Huylmans A.K."/>
            <person name="Khalil S.M."/>
            <person name="Mitchell R.D."/>
            <person name="Munoz-Torres M.C."/>
            <person name="Mustard J.A."/>
            <person name="Pan H."/>
            <person name="Reese J.T."/>
            <person name="Scharf M.E."/>
            <person name="Sun F."/>
            <person name="Vogel H."/>
            <person name="Xiao J."/>
            <person name="Yang W."/>
            <person name="Yang Z."/>
            <person name="Yang Z."/>
            <person name="Zhou J."/>
            <person name="Zhu J."/>
            <person name="Brent C.S."/>
            <person name="Elsik C.G."/>
            <person name="Goodisman M.A."/>
            <person name="Liberles D.A."/>
            <person name="Roe R.M."/>
            <person name="Vargo E.L."/>
            <person name="Vilcinskas A."/>
            <person name="Wang J."/>
            <person name="Bornberg-Bauer E."/>
            <person name="Korb J."/>
            <person name="Zhang G."/>
            <person name="Liebig J."/>
        </authorList>
    </citation>
    <scope>NUCLEOTIDE SEQUENCE [LARGE SCALE GENOMIC DNA]</scope>
    <source>
        <tissue evidence="10">Whole organism</tissue>
    </source>
</reference>
<feature type="transmembrane region" description="Helical" evidence="8">
    <location>
        <begin position="436"/>
        <end position="460"/>
    </location>
</feature>
<protein>
    <recommendedName>
        <fullName evidence="12">Ionotropic glutamate receptor C-terminal domain-containing protein</fullName>
    </recommendedName>
</protein>
<keyword evidence="7" id="KW-0325">Glycoprotein</keyword>
<evidence type="ECO:0008006" key="12">
    <source>
        <dbReference type="Google" id="ProtNLM"/>
    </source>
</evidence>
<name>A0A067QR34_ZOONE</name>
<keyword evidence="6" id="KW-0675">Receptor</keyword>
<keyword evidence="5 8" id="KW-0472">Membrane</keyword>
<accession>A0A067QR34</accession>
<feature type="transmembrane region" description="Helical" evidence="8">
    <location>
        <begin position="371"/>
        <end position="391"/>
    </location>
</feature>
<dbReference type="AlphaFoldDB" id="A0A067QR34"/>
<sequence length="662" mass="75458">MLWIVQLLIHGAVGHSDSLLDGHITTCVLQIIDSYIDEGFPVAVSLYRKSTSADSTRTRNLSQDNGGNNMANYDLLQNLHFRMKWQIVTSSPDADEEKYNTGLHEIYDKHKGYIIRAPNETGFLSRQLKSLRSYRNAWNSRARFVIISDEVLPDSGDTAKEILKELRHLNVYNVILLTPSRGGLRALDLYTWFPYQLPSGQCGNVKDVVVLDQWIMEGSGRFLRNVSLFPPKVPRNLGGCNMTASAVAQPPFVMSSDRNTNERNILKYDEGSDLRLFLFIAEAMNVSVMITASEDTIYVWPTKLQNGTWTSALGDIDNKKADIAFSDLLLNLDKLTSFDTTSIYYFSGLVWIIPCAKPFERWSSITRVFSMSMWLLLLISICVSAGFMYFLTKCHSNVVDEIGLYRTLLDCFSNVWAIHLGLSVAKMPTTGHLKIYFIMFVWYCIAINTVFQAFFTSYLVDPGYQKQISSVEDIIESGLEYGFYPGIGVLLPDNSDWRFKEILSHRIPCYDNSCVERAIEKNDFATISDSKFAEYLNTCGNNSKSTLCTFTQDSTTKPMAMYLEQGHLLTEYVSRLIDIAVEAGLYNFWFKNIMDTSRIKNAFIRSPILTDEYTLLLQTHLQSIYYIQGLSYCLSVTTFLGEMLHHKIWVKISPRNSREQLK</sequence>
<evidence type="ECO:0000256" key="8">
    <source>
        <dbReference type="SAM" id="Phobius"/>
    </source>
</evidence>
<dbReference type="GO" id="GO:0005886">
    <property type="term" value="C:plasma membrane"/>
    <property type="evidence" value="ECO:0007669"/>
    <property type="project" value="UniProtKB-SubCell"/>
</dbReference>
<dbReference type="OMA" id="WTFRIVE"/>
<keyword evidence="4 8" id="KW-1133">Transmembrane helix</keyword>
<keyword evidence="2" id="KW-1003">Cell membrane</keyword>
<evidence type="ECO:0000256" key="1">
    <source>
        <dbReference type="ARBA" id="ARBA00004651"/>
    </source>
</evidence>
<evidence type="ECO:0000313" key="11">
    <source>
        <dbReference type="Proteomes" id="UP000027135"/>
    </source>
</evidence>
<keyword evidence="9" id="KW-0732">Signal</keyword>
<dbReference type="InterPro" id="IPR052192">
    <property type="entry name" value="Insect_Ionotropic_Sensory_Rcpt"/>
</dbReference>
<dbReference type="FunCoup" id="A0A067QR34">
    <property type="interactions" value="68"/>
</dbReference>
<gene>
    <name evidence="10" type="ORF">L798_02938</name>
</gene>
<organism evidence="10 11">
    <name type="scientific">Zootermopsis nevadensis</name>
    <name type="common">Dampwood termite</name>
    <dbReference type="NCBI Taxonomy" id="136037"/>
    <lineage>
        <taxon>Eukaryota</taxon>
        <taxon>Metazoa</taxon>
        <taxon>Ecdysozoa</taxon>
        <taxon>Arthropoda</taxon>
        <taxon>Hexapoda</taxon>
        <taxon>Insecta</taxon>
        <taxon>Pterygota</taxon>
        <taxon>Neoptera</taxon>
        <taxon>Polyneoptera</taxon>
        <taxon>Dictyoptera</taxon>
        <taxon>Blattodea</taxon>
        <taxon>Blattoidea</taxon>
        <taxon>Termitoidae</taxon>
        <taxon>Termopsidae</taxon>
        <taxon>Zootermopsis</taxon>
    </lineage>
</organism>
<dbReference type="eggNOG" id="KOG1052">
    <property type="taxonomic scope" value="Eukaryota"/>
</dbReference>
<dbReference type="PANTHER" id="PTHR42643:SF38">
    <property type="entry name" value="IONOTROPIC RECEPTOR 100A"/>
    <property type="match status" value="1"/>
</dbReference>
<comment type="subcellular location">
    <subcellularLocation>
        <location evidence="1">Cell membrane</location>
        <topology evidence="1">Multi-pass membrane protein</topology>
    </subcellularLocation>
</comment>
<feature type="signal peptide" evidence="9">
    <location>
        <begin position="1"/>
        <end position="16"/>
    </location>
</feature>
<dbReference type="PANTHER" id="PTHR42643">
    <property type="entry name" value="IONOTROPIC RECEPTOR 20A-RELATED"/>
    <property type="match status" value="1"/>
</dbReference>
<evidence type="ECO:0000313" key="10">
    <source>
        <dbReference type="EMBL" id="KDR07395.1"/>
    </source>
</evidence>